<accession>A0A2N7VWA7</accession>
<reference evidence="2 3" key="1">
    <citation type="submission" date="2018-01" db="EMBL/GenBank/DDBJ databases">
        <title>Whole genome analyses suggest that Burkholderia sensu lato contains two further novel genera in the rhizoxinica-symbiotica group Mycetohabitans gen. nov., and Trinickia gen. nov.: implications for the evolution of diazotrophy and nodulation in the Burkholderiaceae.</title>
        <authorList>
            <person name="Estrada-de los Santos P."/>
            <person name="Palmer M."/>
            <person name="Chavez-Ramirez B."/>
            <person name="Beukes C."/>
            <person name="Steenkamp E.T."/>
            <person name="Hirsch A.M."/>
            <person name="Manyaka P."/>
            <person name="Maluk M."/>
            <person name="Lafos M."/>
            <person name="Crook M."/>
            <person name="Gross E."/>
            <person name="Simon M.F."/>
            <person name="Bueno dos Reis Junior F."/>
            <person name="Poole P.S."/>
            <person name="Venter S.N."/>
            <person name="James E.K."/>
        </authorList>
    </citation>
    <scope>NUCLEOTIDE SEQUENCE [LARGE SCALE GENOMIC DNA]</scope>
    <source>
        <strain evidence="2 3">GP25-8</strain>
    </source>
</reference>
<dbReference type="Proteomes" id="UP000235347">
    <property type="component" value="Unassembled WGS sequence"/>
</dbReference>
<dbReference type="InterPro" id="IPR038377">
    <property type="entry name" value="Na/Glc_symporter_sf"/>
</dbReference>
<keyword evidence="1" id="KW-0812">Transmembrane</keyword>
<feature type="transmembrane region" description="Helical" evidence="1">
    <location>
        <begin position="41"/>
        <end position="62"/>
    </location>
</feature>
<name>A0A2N7VWA7_9BURK</name>
<evidence type="ECO:0000256" key="1">
    <source>
        <dbReference type="SAM" id="Phobius"/>
    </source>
</evidence>
<feature type="transmembrane region" description="Helical" evidence="1">
    <location>
        <begin position="339"/>
        <end position="359"/>
    </location>
</feature>
<evidence type="ECO:0000313" key="2">
    <source>
        <dbReference type="EMBL" id="PMS21440.1"/>
    </source>
</evidence>
<keyword evidence="3" id="KW-1185">Reference proteome</keyword>
<feature type="transmembrane region" description="Helical" evidence="1">
    <location>
        <begin position="83"/>
        <end position="109"/>
    </location>
</feature>
<dbReference type="AlphaFoldDB" id="A0A2N7VWA7"/>
<feature type="transmembrane region" description="Helical" evidence="1">
    <location>
        <begin position="7"/>
        <end position="29"/>
    </location>
</feature>
<feature type="transmembrane region" description="Helical" evidence="1">
    <location>
        <begin position="366"/>
        <end position="386"/>
    </location>
</feature>
<dbReference type="Gene3D" id="1.20.1730.10">
    <property type="entry name" value="Sodium/glucose cotransporter"/>
    <property type="match status" value="1"/>
</dbReference>
<proteinExistence type="predicted"/>
<dbReference type="RefSeq" id="WP_102611307.1">
    <property type="nucleotide sequence ID" value="NZ_CADIKD010000012.1"/>
</dbReference>
<sequence>MNTRELGYLQVAALLVSASYGVGFLFGAGELAVTSGMAGSLYPWLTALGMALLAILAGKVWSLRAPIWDMFGRAYGPTVRRQVALLSLIWMTGVLAAQIQGGAAVLLLAALPRQAVLPSMLVLIFGATQLNLRAASKVFSFCLLASSFVLVFALREMNGGDVYLHAIPRFLRDVHRMSGRDIIAMTVAVVFLVITGADYQQFIIAARRRIDAIAGCGLAAVFLLLVGALPASAVIAAQNTGVLAGAATSKLAIPTILSHVSAHLGQGYSVAMLLALLAAALGAGAAIVRAMTGALASVIPAATTTRVEGARMSAAIVLLGGMVAQRGQGIVETMVELNVVYIASVAPLFAFLLIGWPVSPAAAQRAITAGLVASVCLYIGKWIGLVSGQVELMFLSVGMLASLVVLALSRRKTATIV</sequence>
<keyword evidence="1" id="KW-0472">Membrane</keyword>
<feature type="transmembrane region" description="Helical" evidence="1">
    <location>
        <begin position="182"/>
        <end position="200"/>
    </location>
</feature>
<feature type="transmembrane region" description="Helical" evidence="1">
    <location>
        <begin position="115"/>
        <end position="131"/>
    </location>
</feature>
<evidence type="ECO:0000313" key="3">
    <source>
        <dbReference type="Proteomes" id="UP000235347"/>
    </source>
</evidence>
<feature type="transmembrane region" description="Helical" evidence="1">
    <location>
        <begin position="309"/>
        <end position="327"/>
    </location>
</feature>
<gene>
    <name evidence="2" type="ORF">C0Z19_18610</name>
</gene>
<feature type="transmembrane region" description="Helical" evidence="1">
    <location>
        <begin position="138"/>
        <end position="154"/>
    </location>
</feature>
<evidence type="ECO:0008006" key="4">
    <source>
        <dbReference type="Google" id="ProtNLM"/>
    </source>
</evidence>
<protein>
    <recommendedName>
        <fullName evidence="4">Sodium:solute symporter</fullName>
    </recommendedName>
</protein>
<organism evidence="2 3">
    <name type="scientific">Trinickia soli</name>
    <dbReference type="NCBI Taxonomy" id="380675"/>
    <lineage>
        <taxon>Bacteria</taxon>
        <taxon>Pseudomonadati</taxon>
        <taxon>Pseudomonadota</taxon>
        <taxon>Betaproteobacteria</taxon>
        <taxon>Burkholderiales</taxon>
        <taxon>Burkholderiaceae</taxon>
        <taxon>Trinickia</taxon>
    </lineage>
</organism>
<feature type="transmembrane region" description="Helical" evidence="1">
    <location>
        <begin position="392"/>
        <end position="409"/>
    </location>
</feature>
<dbReference type="EMBL" id="PNYB01000016">
    <property type="protein sequence ID" value="PMS21440.1"/>
    <property type="molecule type" value="Genomic_DNA"/>
</dbReference>
<feature type="transmembrane region" description="Helical" evidence="1">
    <location>
        <begin position="212"/>
        <end position="235"/>
    </location>
</feature>
<keyword evidence="1" id="KW-1133">Transmembrane helix</keyword>
<comment type="caution">
    <text evidence="2">The sequence shown here is derived from an EMBL/GenBank/DDBJ whole genome shotgun (WGS) entry which is preliminary data.</text>
</comment>
<feature type="transmembrane region" description="Helical" evidence="1">
    <location>
        <begin position="267"/>
        <end position="288"/>
    </location>
</feature>